<accession>A0A6N2M3T5</accession>
<evidence type="ECO:0000313" key="1">
    <source>
        <dbReference type="EMBL" id="VFU48589.1"/>
    </source>
</evidence>
<protein>
    <submittedName>
        <fullName evidence="1">Uncharacterized protein</fullName>
    </submittedName>
</protein>
<proteinExistence type="predicted"/>
<reference evidence="1" key="1">
    <citation type="submission" date="2019-03" db="EMBL/GenBank/DDBJ databases">
        <authorList>
            <person name="Mank J."/>
            <person name="Almeida P."/>
        </authorList>
    </citation>
    <scope>NUCLEOTIDE SEQUENCE</scope>
    <source>
        <strain evidence="1">78183</strain>
    </source>
</reference>
<organism evidence="1">
    <name type="scientific">Salix viminalis</name>
    <name type="common">Common osier</name>
    <name type="synonym">Basket willow</name>
    <dbReference type="NCBI Taxonomy" id="40686"/>
    <lineage>
        <taxon>Eukaryota</taxon>
        <taxon>Viridiplantae</taxon>
        <taxon>Streptophyta</taxon>
        <taxon>Embryophyta</taxon>
        <taxon>Tracheophyta</taxon>
        <taxon>Spermatophyta</taxon>
        <taxon>Magnoliopsida</taxon>
        <taxon>eudicotyledons</taxon>
        <taxon>Gunneridae</taxon>
        <taxon>Pentapetalae</taxon>
        <taxon>rosids</taxon>
        <taxon>fabids</taxon>
        <taxon>Malpighiales</taxon>
        <taxon>Salicaceae</taxon>
        <taxon>Saliceae</taxon>
        <taxon>Salix</taxon>
    </lineage>
</organism>
<dbReference type="AlphaFoldDB" id="A0A6N2M3T5"/>
<gene>
    <name evidence="1" type="ORF">SVIM_LOCUS319405</name>
</gene>
<sequence length="74" mass="8336">MVGCCYRGWWLCWWRGERQRCLGKATDDDFVCANEDEGGSVSLLCSFASFFSYDGLNKIACHSPALFGIFINPL</sequence>
<dbReference type="EMBL" id="CAADRP010001704">
    <property type="protein sequence ID" value="VFU48589.1"/>
    <property type="molecule type" value="Genomic_DNA"/>
</dbReference>
<name>A0A6N2M3T5_SALVM</name>